<comment type="caution">
    <text evidence="1">The sequence shown here is derived from an EMBL/GenBank/DDBJ whole genome shotgun (WGS) entry which is preliminary data.</text>
</comment>
<dbReference type="Proteomes" id="UP001186974">
    <property type="component" value="Unassembled WGS sequence"/>
</dbReference>
<proteinExistence type="predicted"/>
<accession>A0ACC3D1D9</accession>
<gene>
    <name evidence="1" type="ORF">LTS18_008543</name>
</gene>
<keyword evidence="2" id="KW-1185">Reference proteome</keyword>
<evidence type="ECO:0000313" key="2">
    <source>
        <dbReference type="Proteomes" id="UP001186974"/>
    </source>
</evidence>
<organism evidence="1 2">
    <name type="scientific">Coniosporium uncinatum</name>
    <dbReference type="NCBI Taxonomy" id="93489"/>
    <lineage>
        <taxon>Eukaryota</taxon>
        <taxon>Fungi</taxon>
        <taxon>Dikarya</taxon>
        <taxon>Ascomycota</taxon>
        <taxon>Pezizomycotina</taxon>
        <taxon>Dothideomycetes</taxon>
        <taxon>Dothideomycetes incertae sedis</taxon>
        <taxon>Coniosporium</taxon>
    </lineage>
</organism>
<evidence type="ECO:0000313" key="1">
    <source>
        <dbReference type="EMBL" id="KAK3060440.1"/>
    </source>
</evidence>
<dbReference type="EMBL" id="JAWDJW010008572">
    <property type="protein sequence ID" value="KAK3060440.1"/>
    <property type="molecule type" value="Genomic_DNA"/>
</dbReference>
<name>A0ACC3D1D9_9PEZI</name>
<protein>
    <submittedName>
        <fullName evidence="1">Uncharacterized protein</fullName>
    </submittedName>
</protein>
<sequence length="697" mass="78207">MFFDVLMIDDDRTLGQPHTERRKRLRELIVKRQGRAMTTEWKTIDFSEKNSDWKLCNQFAASIASRCEGLILKPADSPYFSLDSKPHAGRVNGFIKLKKDYMQDLGEDRDVADFAVVGASYDSKQAQAPKMRGLQWTTFHLGCLQNEDAVRFGHKPVFKIVEAISQDHCIPAAELKALNDVGRFHSHPFVPSGKTTLVMERLSLLLDNSAASRLDVVFTEPIVAEVLGSGFEKPSNKGFYMLRHPRILKVHLDRTWREAISVEQLANMAEEARMAPAEGESQERARLLLKMRARMERKVEREGPRALSTPRSMTRSPTTPTPTSLPSSRKSEPRRSKTSPAPLVRVDTAEQMPGERQPEQRCIDTPCPQKVPRSNLPLPTPPSSSSEIPATVPGNEQGTAIVEQAHANNRKRLADASIAAPTATIPVKRRKSTPTTALSRSNPGNVAKPTSQPLADITHLSSRANQTLNTYQPPAETQPQDLTTHASADTEKRRMESSKLPRFTTPVQGTCFYHEAGTSSTQNLPCPLAKAAVYLSRDISHYKWVSEDLLSSHGAYRIADLQFWNREITGAEPLDDEVSESQAYVGMTKIVLVEVKREKESKMLGGEVRRLGRAVGEGVWVFDWRVLEAWAGVEVWGHHCRCRSQDWFHETWRRHVFGKAHWNADQNVVVWEDREQLVKSGAWGVPGLGDQRPKATE</sequence>
<reference evidence="1" key="1">
    <citation type="submission" date="2024-09" db="EMBL/GenBank/DDBJ databases">
        <title>Black Yeasts Isolated from many extreme environments.</title>
        <authorList>
            <person name="Coleine C."/>
            <person name="Stajich J.E."/>
            <person name="Selbmann L."/>
        </authorList>
    </citation>
    <scope>NUCLEOTIDE SEQUENCE</scope>
    <source>
        <strain evidence="1">CCFEE 5737</strain>
    </source>
</reference>